<feature type="domain" description="HTH tetR-type" evidence="3">
    <location>
        <begin position="40"/>
        <end position="98"/>
    </location>
</feature>
<dbReference type="HOGENOM" id="CLU_069356_38_0_11"/>
<organism evidence="4 5">
    <name type="scientific">Streptomyces sviceus (strain ATCC 29083 / DSM 924 / JCM 4929 / NBRC 13980 / NCIMB 11184 / NRRL 5439 / UC 5370)</name>
    <dbReference type="NCBI Taxonomy" id="463191"/>
    <lineage>
        <taxon>Bacteria</taxon>
        <taxon>Bacillati</taxon>
        <taxon>Actinomycetota</taxon>
        <taxon>Actinomycetes</taxon>
        <taxon>Kitasatosporales</taxon>
        <taxon>Streptomycetaceae</taxon>
        <taxon>Streptomyces</taxon>
    </lineage>
</organism>
<dbReference type="InterPro" id="IPR001647">
    <property type="entry name" value="HTH_TetR"/>
</dbReference>
<evidence type="ECO:0000313" key="4">
    <source>
        <dbReference type="EMBL" id="EDY55913.1"/>
    </source>
</evidence>
<dbReference type="EMBL" id="CM000951">
    <property type="protein sequence ID" value="EDY55913.1"/>
    <property type="molecule type" value="Genomic_DNA"/>
</dbReference>
<name>B5HSV8_STRX2</name>
<dbReference type="eggNOG" id="COG1309">
    <property type="taxonomic scope" value="Bacteria"/>
</dbReference>
<dbReference type="AlphaFoldDB" id="B5HSV8"/>
<evidence type="ECO:0000256" key="1">
    <source>
        <dbReference type="ARBA" id="ARBA00023125"/>
    </source>
</evidence>
<dbReference type="Pfam" id="PF00440">
    <property type="entry name" value="TetR_N"/>
    <property type="match status" value="1"/>
</dbReference>
<dbReference type="InterPro" id="IPR009057">
    <property type="entry name" value="Homeodomain-like_sf"/>
</dbReference>
<accession>B5HSV8</accession>
<evidence type="ECO:0000256" key="2">
    <source>
        <dbReference type="PROSITE-ProRule" id="PRU00335"/>
    </source>
</evidence>
<sequence length="236" mass="25274">MCRLVYCPLVCNYRVALPAYRRFDMIHAHLTAAPERSRTLLTRARILEAARQELDRDPDSSLGDIAEAAGVVRRTVYGHFNGRAALMEGLVEEATWALRKALAAPRPPMADAVTELARFVLAVWPVADRYRILLRLAPQDLGADRLAEVLAPARDMTEAIIGQGQRNGAFMTGIPPAVLARALEGHLLGLLDCVNSGAWNDDGTDTATAALIAMGVAGDSAAACVHGLVRPDGDAA</sequence>
<dbReference type="PANTHER" id="PTHR30055">
    <property type="entry name" value="HTH-TYPE TRANSCRIPTIONAL REGULATOR RUTR"/>
    <property type="match status" value="1"/>
</dbReference>
<proteinExistence type="predicted"/>
<reference evidence="4" key="1">
    <citation type="submission" date="2009-10" db="EMBL/GenBank/DDBJ databases">
        <title>The genome sequence of Streptomyces sviceus strain ATCC 29083.</title>
        <authorList>
            <consortium name="The Broad Institute Genome Sequencing Platform"/>
            <consortium name="Broad Institute Microbial Sequencing Center"/>
            <person name="Fischbach M."/>
            <person name="Godfrey P."/>
            <person name="Ward D."/>
            <person name="Young S."/>
            <person name="Zeng Q."/>
            <person name="Koehrsen M."/>
            <person name="Alvarado L."/>
            <person name="Berlin A.M."/>
            <person name="Bochicchio J."/>
            <person name="Borenstein D."/>
            <person name="Chapman S.B."/>
            <person name="Chen Z."/>
            <person name="Engels R."/>
            <person name="Freedman E."/>
            <person name="Gellesch M."/>
            <person name="Goldberg J."/>
            <person name="Griggs A."/>
            <person name="Gujja S."/>
            <person name="Heilman E.R."/>
            <person name="Heiman D.I."/>
            <person name="Hepburn T.A."/>
            <person name="Howarth C."/>
            <person name="Jen D."/>
            <person name="Larson L."/>
            <person name="Lewis B."/>
            <person name="Mehta T."/>
            <person name="Park D."/>
            <person name="Pearson M."/>
            <person name="Richards J."/>
            <person name="Roberts A."/>
            <person name="Saif S."/>
            <person name="Shea T.D."/>
            <person name="Shenoy N."/>
            <person name="Sisk P."/>
            <person name="Stolte C."/>
            <person name="Sykes S.N."/>
            <person name="Thomson T."/>
            <person name="Walk T."/>
            <person name="White J."/>
            <person name="Yandava C."/>
            <person name="Straight P."/>
            <person name="Clardy J."/>
            <person name="Hung D."/>
            <person name="Kolter R."/>
            <person name="Mekalanos J."/>
            <person name="Walker S."/>
            <person name="Walsh C.T."/>
            <person name="Wieland-Brown L.C."/>
            <person name="Haas B."/>
            <person name="Nusbaum C."/>
            <person name="Birren B."/>
        </authorList>
    </citation>
    <scope>NUCLEOTIDE SEQUENCE [LARGE SCALE GENOMIC DNA]</scope>
    <source>
        <strain evidence="4">ATCC 29083</strain>
    </source>
</reference>
<dbReference type="PANTHER" id="PTHR30055:SF209">
    <property type="entry name" value="POSSIBLE TRANSCRIPTIONAL REGULATORY PROTEIN (PROBABLY TETR-FAMILY)"/>
    <property type="match status" value="1"/>
</dbReference>
<dbReference type="SUPFAM" id="SSF48498">
    <property type="entry name" value="Tetracyclin repressor-like, C-terminal domain"/>
    <property type="match status" value="1"/>
</dbReference>
<protein>
    <submittedName>
        <fullName evidence="4">Regulatory protein</fullName>
    </submittedName>
</protein>
<dbReference type="InterPro" id="IPR050109">
    <property type="entry name" value="HTH-type_TetR-like_transc_reg"/>
</dbReference>
<dbReference type="SUPFAM" id="SSF46689">
    <property type="entry name" value="Homeodomain-like"/>
    <property type="match status" value="1"/>
</dbReference>
<evidence type="ECO:0000259" key="3">
    <source>
        <dbReference type="PROSITE" id="PS50977"/>
    </source>
</evidence>
<evidence type="ECO:0000313" key="5">
    <source>
        <dbReference type="Proteomes" id="UP000002785"/>
    </source>
</evidence>
<dbReference type="InterPro" id="IPR036271">
    <property type="entry name" value="Tet_transcr_reg_TetR-rel_C_sf"/>
</dbReference>
<gene>
    <name evidence="4" type="ORF">SSEG_02493</name>
</gene>
<dbReference type="GO" id="GO:0000976">
    <property type="term" value="F:transcription cis-regulatory region binding"/>
    <property type="evidence" value="ECO:0007669"/>
    <property type="project" value="TreeGrafter"/>
</dbReference>
<keyword evidence="1 2" id="KW-0238">DNA-binding</keyword>
<dbReference type="Gene3D" id="1.10.357.10">
    <property type="entry name" value="Tetracycline Repressor, domain 2"/>
    <property type="match status" value="1"/>
</dbReference>
<feature type="DNA-binding region" description="H-T-H motif" evidence="2">
    <location>
        <begin position="61"/>
        <end position="80"/>
    </location>
</feature>
<dbReference type="GO" id="GO:0003700">
    <property type="term" value="F:DNA-binding transcription factor activity"/>
    <property type="evidence" value="ECO:0007669"/>
    <property type="project" value="TreeGrafter"/>
</dbReference>
<keyword evidence="5" id="KW-1185">Reference proteome</keyword>
<dbReference type="Proteomes" id="UP000002785">
    <property type="component" value="Chromosome"/>
</dbReference>
<dbReference type="PROSITE" id="PS50977">
    <property type="entry name" value="HTH_TETR_2"/>
    <property type="match status" value="1"/>
</dbReference>